<evidence type="ECO:0000313" key="2">
    <source>
        <dbReference type="EMBL" id="KAK2712140.1"/>
    </source>
</evidence>
<dbReference type="GO" id="GO:0005829">
    <property type="term" value="C:cytosol"/>
    <property type="evidence" value="ECO:0007669"/>
    <property type="project" value="TreeGrafter"/>
</dbReference>
<feature type="non-terminal residue" evidence="2">
    <location>
        <position position="1"/>
    </location>
</feature>
<dbReference type="GO" id="GO:0016020">
    <property type="term" value="C:membrane"/>
    <property type="evidence" value="ECO:0007669"/>
    <property type="project" value="TreeGrafter"/>
</dbReference>
<keyword evidence="3" id="KW-1185">Reference proteome</keyword>
<organism evidence="2 3">
    <name type="scientific">Artemia franciscana</name>
    <name type="common">Brine shrimp</name>
    <name type="synonym">Artemia sanfranciscana</name>
    <dbReference type="NCBI Taxonomy" id="6661"/>
    <lineage>
        <taxon>Eukaryota</taxon>
        <taxon>Metazoa</taxon>
        <taxon>Ecdysozoa</taxon>
        <taxon>Arthropoda</taxon>
        <taxon>Crustacea</taxon>
        <taxon>Branchiopoda</taxon>
        <taxon>Anostraca</taxon>
        <taxon>Artemiidae</taxon>
        <taxon>Artemia</taxon>
    </lineage>
</organism>
<dbReference type="InterPro" id="IPR050865">
    <property type="entry name" value="BEACH_Domain"/>
</dbReference>
<protein>
    <recommendedName>
        <fullName evidence="1">Neurobeachin alpha-solenoid region domain-containing protein</fullName>
    </recommendedName>
</protein>
<dbReference type="AlphaFoldDB" id="A0AA88L8J5"/>
<feature type="domain" description="Neurobeachin alpha-solenoid region" evidence="1">
    <location>
        <begin position="41"/>
        <end position="160"/>
    </location>
</feature>
<sequence>MEPPDTPEATVQKPEDVIKMSADTPLKFACLRASIESGQASNKSVIDSVLFLLVGGEFDMELNFVIQDSESILHMLALLDYCPANLQAEMLSVFIAVLRKSLRSLEACVSVSLTEHILERLTRSEPIVADLLIELLGVLVSYSINVKELKSIFRVMKADGGKWPRHSIKLLDVLAHTTNRNGPDAFFSFPGKKGS</sequence>
<dbReference type="PANTHER" id="PTHR13743">
    <property type="entry name" value="BEIGE/BEACH-RELATED"/>
    <property type="match status" value="1"/>
</dbReference>
<evidence type="ECO:0000313" key="3">
    <source>
        <dbReference type="Proteomes" id="UP001187531"/>
    </source>
</evidence>
<accession>A0AA88L8J5</accession>
<proteinExistence type="predicted"/>
<comment type="caution">
    <text evidence="2">The sequence shown here is derived from an EMBL/GenBank/DDBJ whole genome shotgun (WGS) entry which is preliminary data.</text>
</comment>
<dbReference type="PANTHER" id="PTHR13743:SF162">
    <property type="entry name" value="NEUROBEACHIN"/>
    <property type="match status" value="1"/>
</dbReference>
<dbReference type="GO" id="GO:0008104">
    <property type="term" value="P:intracellular protein localization"/>
    <property type="evidence" value="ECO:0007669"/>
    <property type="project" value="TreeGrafter"/>
</dbReference>
<dbReference type="EMBL" id="JAVRJZ010000015">
    <property type="protein sequence ID" value="KAK2712140.1"/>
    <property type="molecule type" value="Genomic_DNA"/>
</dbReference>
<gene>
    <name evidence="2" type="ORF">QYM36_010991</name>
</gene>
<dbReference type="InterPro" id="IPR046852">
    <property type="entry name" value="Neurobeachin_a-sol"/>
</dbReference>
<dbReference type="Pfam" id="PF20425">
    <property type="entry name" value="Neurobeachin"/>
    <property type="match status" value="1"/>
</dbReference>
<dbReference type="Proteomes" id="UP001187531">
    <property type="component" value="Unassembled WGS sequence"/>
</dbReference>
<dbReference type="GO" id="GO:0019901">
    <property type="term" value="F:protein kinase binding"/>
    <property type="evidence" value="ECO:0007669"/>
    <property type="project" value="TreeGrafter"/>
</dbReference>
<name>A0AA88L8J5_ARTSF</name>
<evidence type="ECO:0000259" key="1">
    <source>
        <dbReference type="Pfam" id="PF20425"/>
    </source>
</evidence>
<reference evidence="2" key="1">
    <citation type="submission" date="2023-07" db="EMBL/GenBank/DDBJ databases">
        <title>Chromosome-level genome assembly of Artemia franciscana.</title>
        <authorList>
            <person name="Jo E."/>
        </authorList>
    </citation>
    <scope>NUCLEOTIDE SEQUENCE</scope>
    <source>
        <tissue evidence="2">Whole body</tissue>
    </source>
</reference>